<dbReference type="PANTHER" id="PTHR45650:SF14">
    <property type="entry name" value="GDSL ESTERASE_LIPASE 7-LIKE"/>
    <property type="match status" value="1"/>
</dbReference>
<dbReference type="OMA" id="STIFIDI"/>
<organism evidence="9 10">
    <name type="scientific">Ricinus communis</name>
    <name type="common">Castor bean</name>
    <dbReference type="NCBI Taxonomy" id="3988"/>
    <lineage>
        <taxon>Eukaryota</taxon>
        <taxon>Viridiplantae</taxon>
        <taxon>Streptophyta</taxon>
        <taxon>Embryophyta</taxon>
        <taxon>Tracheophyta</taxon>
        <taxon>Spermatophyta</taxon>
        <taxon>Magnoliopsida</taxon>
        <taxon>eudicotyledons</taxon>
        <taxon>Gunneridae</taxon>
        <taxon>Pentapetalae</taxon>
        <taxon>rosids</taxon>
        <taxon>fabids</taxon>
        <taxon>Malpighiales</taxon>
        <taxon>Euphorbiaceae</taxon>
        <taxon>Acalyphoideae</taxon>
        <taxon>Acalypheae</taxon>
        <taxon>Ricinus</taxon>
    </lineage>
</organism>
<dbReference type="InterPro" id="IPR008265">
    <property type="entry name" value="Lipase_GDSL_AS"/>
</dbReference>
<keyword evidence="4 8" id="KW-0732">Signal</keyword>
<dbReference type="eggNOG" id="ENOG502QR84">
    <property type="taxonomic scope" value="Eukaryota"/>
</dbReference>
<evidence type="ECO:0000256" key="8">
    <source>
        <dbReference type="SAM" id="SignalP"/>
    </source>
</evidence>
<dbReference type="EMBL" id="EQ973977">
    <property type="protein sequence ID" value="EEF36473.1"/>
    <property type="molecule type" value="Genomic_DNA"/>
</dbReference>
<comment type="similarity">
    <text evidence="2">Belongs to the 'GDSL' lipolytic enzyme family.</text>
</comment>
<dbReference type="InterPro" id="IPR036514">
    <property type="entry name" value="SGNH_hydro_sf"/>
</dbReference>
<evidence type="ECO:0000256" key="6">
    <source>
        <dbReference type="ARBA" id="ARBA00022963"/>
    </source>
</evidence>
<dbReference type="PANTHER" id="PTHR45650">
    <property type="entry name" value="GDSL-LIKE LIPASE/ACYLHYDROLASE-RELATED"/>
    <property type="match status" value="1"/>
</dbReference>
<dbReference type="Proteomes" id="UP000008311">
    <property type="component" value="Unassembled WGS sequence"/>
</dbReference>
<evidence type="ECO:0000256" key="3">
    <source>
        <dbReference type="ARBA" id="ARBA00022525"/>
    </source>
</evidence>
<dbReference type="InParanoid" id="B9SIY4"/>
<dbReference type="GO" id="GO:0005576">
    <property type="term" value="C:extracellular region"/>
    <property type="evidence" value="ECO:0007669"/>
    <property type="project" value="UniProtKB-SubCell"/>
</dbReference>
<keyword evidence="6" id="KW-0442">Lipid degradation</keyword>
<dbReference type="GO" id="GO:0016042">
    <property type="term" value="P:lipid catabolic process"/>
    <property type="evidence" value="ECO:0007669"/>
    <property type="project" value="UniProtKB-KW"/>
</dbReference>
<dbReference type="SUPFAM" id="SSF52266">
    <property type="entry name" value="SGNH hydrolase"/>
    <property type="match status" value="1"/>
</dbReference>
<keyword evidence="5" id="KW-0378">Hydrolase</keyword>
<sequence>MALIVLLVLFQLGSFASGAPLAPALFIFGDSLVDGGNNNFLPTHAQANYKPYGANFAAGTTGRFTNGKTVADFIAEFLGLPYVPPSMSAKDSIPVTGLNYASGSCGILTETGKQFGKCLSLDDQIGSFEAAVKTKLPKQFSSSNELFNYLSNSIYLFSVGSNDYIVNYLDPTSESSKHYTPQQFALLLTDKLSQSLQRLYNLGARKIVVFELGPIGCMPGLARKNEVQVEKCMEKANQLVSFFNKNLGAMLQSLRTTLPASKFVNGYAYWLSYDAISNPSKYGLTDSSNPCCTTAAHGSSVCIPNQPTCPNPGKFYFFDAYHPTEAANSILASRCINDKSVCSPPLNGLVKM</sequence>
<evidence type="ECO:0000256" key="7">
    <source>
        <dbReference type="ARBA" id="ARBA00023098"/>
    </source>
</evidence>
<evidence type="ECO:0000256" key="2">
    <source>
        <dbReference type="ARBA" id="ARBA00008668"/>
    </source>
</evidence>
<comment type="subcellular location">
    <subcellularLocation>
        <location evidence="1">Secreted</location>
    </subcellularLocation>
</comment>
<keyword evidence="7" id="KW-0443">Lipid metabolism</keyword>
<dbReference type="InterPro" id="IPR001087">
    <property type="entry name" value="GDSL"/>
</dbReference>
<evidence type="ECO:0000256" key="5">
    <source>
        <dbReference type="ARBA" id="ARBA00022801"/>
    </source>
</evidence>
<feature type="chain" id="PRO_5002891878" evidence="8">
    <location>
        <begin position="19"/>
        <end position="352"/>
    </location>
</feature>
<dbReference type="Gene3D" id="3.40.50.1110">
    <property type="entry name" value="SGNH hydrolase"/>
    <property type="match status" value="1"/>
</dbReference>
<dbReference type="PROSITE" id="PS01098">
    <property type="entry name" value="LIPASE_GDSL_SER"/>
    <property type="match status" value="1"/>
</dbReference>
<keyword evidence="3" id="KW-0964">Secreted</keyword>
<evidence type="ECO:0000256" key="4">
    <source>
        <dbReference type="ARBA" id="ARBA00022729"/>
    </source>
</evidence>
<dbReference type="AlphaFoldDB" id="B9SIY4"/>
<dbReference type="InterPro" id="IPR035669">
    <property type="entry name" value="SGNH_plant_lipase-like"/>
</dbReference>
<reference evidence="10" key="1">
    <citation type="journal article" date="2010" name="Nat. Biotechnol.">
        <title>Draft genome sequence of the oilseed species Ricinus communis.</title>
        <authorList>
            <person name="Chan A.P."/>
            <person name="Crabtree J."/>
            <person name="Zhao Q."/>
            <person name="Lorenzi H."/>
            <person name="Orvis J."/>
            <person name="Puiu D."/>
            <person name="Melake-Berhan A."/>
            <person name="Jones K.M."/>
            <person name="Redman J."/>
            <person name="Chen G."/>
            <person name="Cahoon E.B."/>
            <person name="Gedil M."/>
            <person name="Stanke M."/>
            <person name="Haas B.J."/>
            <person name="Wortman J.R."/>
            <person name="Fraser-Liggett C.M."/>
            <person name="Ravel J."/>
            <person name="Rabinowicz P.D."/>
        </authorList>
    </citation>
    <scope>NUCLEOTIDE SEQUENCE [LARGE SCALE GENOMIC DNA]</scope>
    <source>
        <strain evidence="10">cv. Hale</strain>
    </source>
</reference>
<dbReference type="OrthoDB" id="1600564at2759"/>
<dbReference type="InterPro" id="IPR051238">
    <property type="entry name" value="GDSL_esterase/lipase"/>
</dbReference>
<name>B9SIY4_RICCO</name>
<gene>
    <name evidence="9" type="ORF">RCOM_0791570</name>
</gene>
<evidence type="ECO:0000256" key="1">
    <source>
        <dbReference type="ARBA" id="ARBA00004613"/>
    </source>
</evidence>
<evidence type="ECO:0000313" key="9">
    <source>
        <dbReference type="EMBL" id="EEF36473.1"/>
    </source>
</evidence>
<dbReference type="KEGG" id="rcu:8277303"/>
<feature type="signal peptide" evidence="8">
    <location>
        <begin position="1"/>
        <end position="18"/>
    </location>
</feature>
<dbReference type="CDD" id="cd01837">
    <property type="entry name" value="SGNH_plant_lipase_like"/>
    <property type="match status" value="1"/>
</dbReference>
<dbReference type="Pfam" id="PF00657">
    <property type="entry name" value="Lipase_GDSL"/>
    <property type="match status" value="1"/>
</dbReference>
<accession>B9SIY4</accession>
<evidence type="ECO:0000313" key="10">
    <source>
        <dbReference type="Proteomes" id="UP000008311"/>
    </source>
</evidence>
<protein>
    <submittedName>
        <fullName evidence="9">Zinc finger protein, putative</fullName>
    </submittedName>
</protein>
<keyword evidence="10" id="KW-1185">Reference proteome</keyword>
<proteinExistence type="inferred from homology"/>
<dbReference type="GO" id="GO:0016298">
    <property type="term" value="F:lipase activity"/>
    <property type="evidence" value="ECO:0007669"/>
    <property type="project" value="InterPro"/>
</dbReference>